<sequence length="331" mass="34451">MTHFNGRRRTDMRAMVIRPQDDALELRDVPSPVPDRGELLVAVAASGVNRADLLQRRGAYTQIAFPQREPRIAGMEAAGTVIATGPDVTRFSPGDRVMGLCAGGFAERVVLDARLALPVPAELDMVAAGALPLGLMTEYDAMAGAGRLRPGERVLITAGSSGVGLIGVQVARALGAGRVIATVRSDAGREAVLRQGADEAVVTGERWPDTLPEADLVIDHVGAPALAGALAALPLGGRLVSVGRLGGRTAQLDMNELARKRLLLAGVTFRTRTREECAAIAAGAVRDLGEAVRAGTVRPAVARTFPLAAAQEAQDLPRDARGPGKVVVIPG</sequence>
<dbReference type="EMBL" id="WBMS02000020">
    <property type="protein sequence ID" value="MWA03508.1"/>
    <property type="molecule type" value="Genomic_DNA"/>
</dbReference>
<keyword evidence="5" id="KW-1185">Reference proteome</keyword>
<gene>
    <name evidence="4" type="ORF">F8568_024625</name>
</gene>
<evidence type="ECO:0000313" key="4">
    <source>
        <dbReference type="EMBL" id="MWA03508.1"/>
    </source>
</evidence>
<feature type="domain" description="Enoyl reductase (ER)" evidence="3">
    <location>
        <begin position="20"/>
        <end position="328"/>
    </location>
</feature>
<evidence type="ECO:0000259" key="3">
    <source>
        <dbReference type="SMART" id="SM00829"/>
    </source>
</evidence>
<organism evidence="4 5">
    <name type="scientific">Actinomadura physcomitrii</name>
    <dbReference type="NCBI Taxonomy" id="2650748"/>
    <lineage>
        <taxon>Bacteria</taxon>
        <taxon>Bacillati</taxon>
        <taxon>Actinomycetota</taxon>
        <taxon>Actinomycetes</taxon>
        <taxon>Streptosporangiales</taxon>
        <taxon>Thermomonosporaceae</taxon>
        <taxon>Actinomadura</taxon>
    </lineage>
</organism>
<reference evidence="4" key="1">
    <citation type="submission" date="2019-12" db="EMBL/GenBank/DDBJ databases">
        <title>Actinomadura physcomitrii sp. nov., a novel actinomycete isolated from moss [Physcomitrium sphaericum (Ludw) Fuernr].</title>
        <authorList>
            <person name="Zhuang X."/>
        </authorList>
    </citation>
    <scope>NUCLEOTIDE SEQUENCE [LARGE SCALE GENOMIC DNA]</scope>
    <source>
        <strain evidence="4">LD22</strain>
    </source>
</reference>
<dbReference type="PANTHER" id="PTHR48106">
    <property type="entry name" value="QUINONE OXIDOREDUCTASE PIG3-RELATED"/>
    <property type="match status" value="1"/>
</dbReference>
<dbReference type="GO" id="GO:0070402">
    <property type="term" value="F:NADPH binding"/>
    <property type="evidence" value="ECO:0007669"/>
    <property type="project" value="TreeGrafter"/>
</dbReference>
<dbReference type="AlphaFoldDB" id="A0A6I4MB89"/>
<evidence type="ECO:0000313" key="5">
    <source>
        <dbReference type="Proteomes" id="UP000462055"/>
    </source>
</evidence>
<comment type="caution">
    <text evidence="4">The sequence shown here is derived from an EMBL/GenBank/DDBJ whole genome shotgun (WGS) entry which is preliminary data.</text>
</comment>
<keyword evidence="1" id="KW-0521">NADP</keyword>
<dbReference type="Pfam" id="PF00107">
    <property type="entry name" value="ADH_zinc_N"/>
    <property type="match status" value="1"/>
</dbReference>
<dbReference type="GO" id="GO:0016651">
    <property type="term" value="F:oxidoreductase activity, acting on NAD(P)H"/>
    <property type="evidence" value="ECO:0007669"/>
    <property type="project" value="TreeGrafter"/>
</dbReference>
<dbReference type="Gene3D" id="3.90.180.10">
    <property type="entry name" value="Medium-chain alcohol dehydrogenases, catalytic domain"/>
    <property type="match status" value="1"/>
</dbReference>
<protein>
    <submittedName>
        <fullName evidence="4">Zinc-binding dehydrogenase</fullName>
    </submittedName>
</protein>
<dbReference type="SUPFAM" id="SSF51735">
    <property type="entry name" value="NAD(P)-binding Rossmann-fold domains"/>
    <property type="match status" value="1"/>
</dbReference>
<dbReference type="InterPro" id="IPR011032">
    <property type="entry name" value="GroES-like_sf"/>
</dbReference>
<evidence type="ECO:0000256" key="1">
    <source>
        <dbReference type="ARBA" id="ARBA00022857"/>
    </source>
</evidence>
<dbReference type="PANTHER" id="PTHR48106:SF8">
    <property type="entry name" value="OS02G0805600 PROTEIN"/>
    <property type="match status" value="1"/>
</dbReference>
<dbReference type="Gene3D" id="3.40.50.720">
    <property type="entry name" value="NAD(P)-binding Rossmann-like Domain"/>
    <property type="match status" value="1"/>
</dbReference>
<evidence type="ECO:0000256" key="2">
    <source>
        <dbReference type="ARBA" id="ARBA00023002"/>
    </source>
</evidence>
<name>A0A6I4MB89_9ACTN</name>
<dbReference type="SMART" id="SM00829">
    <property type="entry name" value="PKS_ER"/>
    <property type="match status" value="1"/>
</dbReference>
<dbReference type="Proteomes" id="UP000462055">
    <property type="component" value="Unassembled WGS sequence"/>
</dbReference>
<keyword evidence="2" id="KW-0560">Oxidoreductase</keyword>
<dbReference type="InterPro" id="IPR013154">
    <property type="entry name" value="ADH-like_N"/>
</dbReference>
<accession>A0A6I4MB89</accession>
<dbReference type="InterPro" id="IPR013149">
    <property type="entry name" value="ADH-like_C"/>
</dbReference>
<proteinExistence type="predicted"/>
<dbReference type="InterPro" id="IPR036291">
    <property type="entry name" value="NAD(P)-bd_dom_sf"/>
</dbReference>
<dbReference type="SUPFAM" id="SSF50129">
    <property type="entry name" value="GroES-like"/>
    <property type="match status" value="1"/>
</dbReference>
<dbReference type="Pfam" id="PF08240">
    <property type="entry name" value="ADH_N"/>
    <property type="match status" value="1"/>
</dbReference>
<dbReference type="InterPro" id="IPR020843">
    <property type="entry name" value="ER"/>
</dbReference>